<dbReference type="InterPro" id="IPR025426">
    <property type="entry name" value="DUF4305"/>
</dbReference>
<accession>A0A840QMR4</accession>
<dbReference type="Proteomes" id="UP000551878">
    <property type="component" value="Unassembled WGS sequence"/>
</dbReference>
<evidence type="ECO:0000256" key="1">
    <source>
        <dbReference type="SAM" id="Phobius"/>
    </source>
</evidence>
<evidence type="ECO:0000313" key="2">
    <source>
        <dbReference type="EMBL" id="MBB5172620.1"/>
    </source>
</evidence>
<dbReference type="AlphaFoldDB" id="A0A840QMR4"/>
<name>A0A840QMR4_9BACI</name>
<feature type="transmembrane region" description="Helical" evidence="1">
    <location>
        <begin position="36"/>
        <end position="55"/>
    </location>
</feature>
<proteinExistence type="predicted"/>
<organism evidence="2 3">
    <name type="scientific">Texcoconibacillus texcoconensis</name>
    <dbReference type="NCBI Taxonomy" id="1095777"/>
    <lineage>
        <taxon>Bacteria</taxon>
        <taxon>Bacillati</taxon>
        <taxon>Bacillota</taxon>
        <taxon>Bacilli</taxon>
        <taxon>Bacillales</taxon>
        <taxon>Bacillaceae</taxon>
        <taxon>Texcoconibacillus</taxon>
    </lineage>
</organism>
<keyword evidence="1" id="KW-1133">Transmembrane helix</keyword>
<evidence type="ECO:0008006" key="4">
    <source>
        <dbReference type="Google" id="ProtNLM"/>
    </source>
</evidence>
<keyword evidence="3" id="KW-1185">Reference proteome</keyword>
<protein>
    <recommendedName>
        <fullName evidence="4">DUF4305 domain-containing protein</fullName>
    </recommendedName>
</protein>
<gene>
    <name evidence="2" type="ORF">HNQ41_000764</name>
</gene>
<sequence length="62" mass="7304">MNQSPKSWGFLYFFIGSLFLFLAIQQNSRTDGWDILTIVLMAVATMDYFISIRFFRSGRKKK</sequence>
<dbReference type="Pfam" id="PF14146">
    <property type="entry name" value="DUF4305"/>
    <property type="match status" value="1"/>
</dbReference>
<keyword evidence="1" id="KW-0812">Transmembrane</keyword>
<reference evidence="2 3" key="1">
    <citation type="submission" date="2020-08" db="EMBL/GenBank/DDBJ databases">
        <title>Genomic Encyclopedia of Type Strains, Phase IV (KMG-IV): sequencing the most valuable type-strain genomes for metagenomic binning, comparative biology and taxonomic classification.</title>
        <authorList>
            <person name="Goeker M."/>
        </authorList>
    </citation>
    <scope>NUCLEOTIDE SEQUENCE [LARGE SCALE GENOMIC DNA]</scope>
    <source>
        <strain evidence="2 3">DSM 24696</strain>
    </source>
</reference>
<dbReference type="EMBL" id="JACHHB010000002">
    <property type="protein sequence ID" value="MBB5172620.1"/>
    <property type="molecule type" value="Genomic_DNA"/>
</dbReference>
<keyword evidence="1" id="KW-0472">Membrane</keyword>
<evidence type="ECO:0000313" key="3">
    <source>
        <dbReference type="Proteomes" id="UP000551878"/>
    </source>
</evidence>
<comment type="caution">
    <text evidence="2">The sequence shown here is derived from an EMBL/GenBank/DDBJ whole genome shotgun (WGS) entry which is preliminary data.</text>
</comment>
<dbReference type="RefSeq" id="WP_184663062.1">
    <property type="nucleotide sequence ID" value="NZ_JACHHB010000002.1"/>
</dbReference>
<feature type="transmembrane region" description="Helical" evidence="1">
    <location>
        <begin position="7"/>
        <end position="24"/>
    </location>
</feature>